<comment type="caution">
    <text evidence="1">The sequence shown here is derived from an EMBL/GenBank/DDBJ whole genome shotgun (WGS) entry which is preliminary data.</text>
</comment>
<name>A0A2I0LCT3_PUNGR</name>
<evidence type="ECO:0000313" key="2">
    <source>
        <dbReference type="Proteomes" id="UP000233551"/>
    </source>
</evidence>
<proteinExistence type="predicted"/>
<sequence length="86" mass="9410">MVNAAGGLPAKVDTTRISCGWVVGMDGLWSRHVSPWRGEDCGWSAHESWHDSLVVQSGSCFANINIKIDRMHAMHEFSKVNAVASI</sequence>
<keyword evidence="2" id="KW-1185">Reference proteome</keyword>
<protein>
    <submittedName>
        <fullName evidence="1">Uncharacterized protein</fullName>
    </submittedName>
</protein>
<accession>A0A2I0LCT3</accession>
<dbReference type="AlphaFoldDB" id="A0A2I0LCT3"/>
<evidence type="ECO:0000313" key="1">
    <source>
        <dbReference type="EMBL" id="PKI78487.1"/>
    </source>
</evidence>
<gene>
    <name evidence="1" type="ORF">CRG98_001127</name>
</gene>
<dbReference type="EMBL" id="PGOL01000047">
    <property type="protein sequence ID" value="PKI78487.1"/>
    <property type="molecule type" value="Genomic_DNA"/>
</dbReference>
<organism evidence="1 2">
    <name type="scientific">Punica granatum</name>
    <name type="common">Pomegranate</name>
    <dbReference type="NCBI Taxonomy" id="22663"/>
    <lineage>
        <taxon>Eukaryota</taxon>
        <taxon>Viridiplantae</taxon>
        <taxon>Streptophyta</taxon>
        <taxon>Embryophyta</taxon>
        <taxon>Tracheophyta</taxon>
        <taxon>Spermatophyta</taxon>
        <taxon>Magnoliopsida</taxon>
        <taxon>eudicotyledons</taxon>
        <taxon>Gunneridae</taxon>
        <taxon>Pentapetalae</taxon>
        <taxon>rosids</taxon>
        <taxon>malvids</taxon>
        <taxon>Myrtales</taxon>
        <taxon>Lythraceae</taxon>
        <taxon>Punica</taxon>
    </lineage>
</organism>
<reference evidence="1 2" key="1">
    <citation type="submission" date="2017-11" db="EMBL/GenBank/DDBJ databases">
        <title>De-novo sequencing of pomegranate (Punica granatum L.) genome.</title>
        <authorList>
            <person name="Akparov Z."/>
            <person name="Amiraslanov A."/>
            <person name="Hajiyeva S."/>
            <person name="Abbasov M."/>
            <person name="Kaur K."/>
            <person name="Hamwieh A."/>
            <person name="Solovyev V."/>
            <person name="Salamov A."/>
            <person name="Braich B."/>
            <person name="Kosarev P."/>
            <person name="Mahmoud A."/>
            <person name="Hajiyev E."/>
            <person name="Babayeva S."/>
            <person name="Izzatullayeva V."/>
            <person name="Mammadov A."/>
            <person name="Mammadov A."/>
            <person name="Sharifova S."/>
            <person name="Ojaghi J."/>
            <person name="Eynullazada K."/>
            <person name="Bayramov B."/>
            <person name="Abdulazimova A."/>
            <person name="Shahmuradov I."/>
        </authorList>
    </citation>
    <scope>NUCLEOTIDE SEQUENCE [LARGE SCALE GENOMIC DNA]</scope>
    <source>
        <strain evidence="2">cv. AG2017</strain>
        <tissue evidence="1">Leaf</tissue>
    </source>
</reference>
<dbReference type="Proteomes" id="UP000233551">
    <property type="component" value="Unassembled WGS sequence"/>
</dbReference>